<dbReference type="Pfam" id="PF25876">
    <property type="entry name" value="HH_MFP_RND"/>
    <property type="match status" value="1"/>
</dbReference>
<reference evidence="6 7" key="1">
    <citation type="journal article" date="2013" name="Genome Announc.">
        <title>Draft Genome of the Marine Gammaproteobacterium Halomonas titanicae.</title>
        <authorList>
            <person name="Sanchez-Porro C."/>
            <person name="de la Haba R.R."/>
            <person name="Cruz-Hernandez N."/>
            <person name="Gonzalez J.M."/>
            <person name="Reyes-Guirao C."/>
            <person name="Navarro-Sampedro L."/>
            <person name="Carballo M."/>
            <person name="Ventosa A."/>
        </authorList>
    </citation>
    <scope>NUCLEOTIDE SEQUENCE [LARGE SCALE GENOMIC DNA]</scope>
    <source>
        <strain evidence="6 7">BH1</strain>
    </source>
</reference>
<dbReference type="AlphaFoldDB" id="L9U9H5"/>
<feature type="coiled-coil region" evidence="2">
    <location>
        <begin position="99"/>
        <end position="163"/>
    </location>
</feature>
<evidence type="ECO:0000259" key="4">
    <source>
        <dbReference type="Pfam" id="PF25876"/>
    </source>
</evidence>
<dbReference type="SUPFAM" id="SSF111369">
    <property type="entry name" value="HlyD-like secretion proteins"/>
    <property type="match status" value="3"/>
</dbReference>
<dbReference type="InterPro" id="IPR058624">
    <property type="entry name" value="MdtA-like_HH"/>
</dbReference>
<evidence type="ECO:0000313" key="7">
    <source>
        <dbReference type="Proteomes" id="UP000011651"/>
    </source>
</evidence>
<keyword evidence="3" id="KW-0812">Transmembrane</keyword>
<dbReference type="PATRIC" id="fig|1204738.3.peg.2313"/>
<organism evidence="6 7">
    <name type="scientific">Vreelandella titanicae BH1</name>
    <dbReference type="NCBI Taxonomy" id="1204738"/>
    <lineage>
        <taxon>Bacteria</taxon>
        <taxon>Pseudomonadati</taxon>
        <taxon>Pseudomonadota</taxon>
        <taxon>Gammaproteobacteria</taxon>
        <taxon>Oceanospirillales</taxon>
        <taxon>Halomonadaceae</taxon>
        <taxon>Vreelandella</taxon>
    </lineage>
</organism>
<evidence type="ECO:0000256" key="1">
    <source>
        <dbReference type="ARBA" id="ARBA00009477"/>
    </source>
</evidence>
<comment type="similarity">
    <text evidence="1">Belongs to the membrane fusion protein (MFP) (TC 8.A.1) family.</text>
</comment>
<dbReference type="InterPro" id="IPR058625">
    <property type="entry name" value="MdtA-like_BSH"/>
</dbReference>
<keyword evidence="3" id="KW-1133">Transmembrane helix</keyword>
<sequence>MRGAGQVVSWWLTSELCMTPDQIFARWVRVALATFVLLFIYFLVADSFMPMTPEARVMRPVTRIAPELSGPVSEVLVSNHQHVAKGDMLFQIDPAPFRLAVEKAQLNREQAERENARLEAELTSAQAELASAEATAAERRGELQRAETLVAQQSVSRQQYEQQVAAERTAQASVAAARAKIVSLEVQLGDAGETNLRLRQADNALSKAQLDLAHTQVRAAQAGSVSNLQLDVGDYVQAGQPAVAVVADAIDVIADFREKSLRHAAPGDAAQVVFDAWPGQVFDAQVLAMDAGVREGQLAADGQLADIPTTDRWIRDAQRMRVHLVLTQPIANLLPSGARATVQLQPGDAALTKPFVWLQAHLISWLHYVY</sequence>
<dbReference type="Proteomes" id="UP000011651">
    <property type="component" value="Unassembled WGS sequence"/>
</dbReference>
<evidence type="ECO:0000313" key="6">
    <source>
        <dbReference type="EMBL" id="ELY21555.1"/>
    </source>
</evidence>
<feature type="domain" description="Multidrug resistance protein MdtA-like alpha-helical hairpin" evidence="4">
    <location>
        <begin position="121"/>
        <end position="188"/>
    </location>
</feature>
<accession>L9U9H5</accession>
<evidence type="ECO:0000256" key="3">
    <source>
        <dbReference type="SAM" id="Phobius"/>
    </source>
</evidence>
<evidence type="ECO:0000256" key="2">
    <source>
        <dbReference type="SAM" id="Coils"/>
    </source>
</evidence>
<protein>
    <submittedName>
        <fullName evidence="6">Secretion protein HlyD</fullName>
    </submittedName>
</protein>
<keyword evidence="2" id="KW-0175">Coiled coil</keyword>
<comment type="caution">
    <text evidence="6">The sequence shown here is derived from an EMBL/GenBank/DDBJ whole genome shotgun (WGS) entry which is preliminary data.</text>
</comment>
<dbReference type="InterPro" id="IPR050739">
    <property type="entry name" value="MFP"/>
</dbReference>
<evidence type="ECO:0000259" key="5">
    <source>
        <dbReference type="Pfam" id="PF25917"/>
    </source>
</evidence>
<feature type="domain" description="Multidrug resistance protein MdtA-like barrel-sandwich hybrid" evidence="5">
    <location>
        <begin position="63"/>
        <end position="246"/>
    </location>
</feature>
<dbReference type="EMBL" id="AOPO01000005">
    <property type="protein sequence ID" value="ELY21555.1"/>
    <property type="molecule type" value="Genomic_DNA"/>
</dbReference>
<keyword evidence="3" id="KW-0472">Membrane</keyword>
<name>L9U9H5_9GAMM</name>
<dbReference type="PANTHER" id="PTHR30386">
    <property type="entry name" value="MEMBRANE FUSION SUBUNIT OF EMRAB-TOLC MULTIDRUG EFFLUX PUMP"/>
    <property type="match status" value="1"/>
</dbReference>
<dbReference type="Pfam" id="PF25917">
    <property type="entry name" value="BSH_RND"/>
    <property type="match status" value="1"/>
</dbReference>
<proteinExistence type="inferred from homology"/>
<dbReference type="Gene3D" id="2.40.30.170">
    <property type="match status" value="1"/>
</dbReference>
<feature type="transmembrane region" description="Helical" evidence="3">
    <location>
        <begin position="27"/>
        <end position="49"/>
    </location>
</feature>
<gene>
    <name evidence="6" type="ORF">HALTITAN_1549</name>
</gene>
<dbReference type="Gene3D" id="1.10.287.470">
    <property type="entry name" value="Helix hairpin bin"/>
    <property type="match status" value="1"/>
</dbReference>
<dbReference type="Gene3D" id="2.40.50.100">
    <property type="match status" value="1"/>
</dbReference>